<evidence type="ECO:0000256" key="2">
    <source>
        <dbReference type="SAM" id="Coils"/>
    </source>
</evidence>
<dbReference type="EMBL" id="HBHK01003214">
    <property type="protein sequence ID" value="CAD9666953.1"/>
    <property type="molecule type" value="Transcribed_RNA"/>
</dbReference>
<feature type="coiled-coil region" evidence="2">
    <location>
        <begin position="237"/>
        <end position="264"/>
    </location>
</feature>
<gene>
    <name evidence="4" type="ORF">QSP1433_LOCUS1906</name>
</gene>
<organism evidence="4">
    <name type="scientific">Mucochytrium quahogii</name>
    <dbReference type="NCBI Taxonomy" id="96639"/>
    <lineage>
        <taxon>Eukaryota</taxon>
        <taxon>Sar</taxon>
        <taxon>Stramenopiles</taxon>
        <taxon>Bigyra</taxon>
        <taxon>Labyrinthulomycetes</taxon>
        <taxon>Thraustochytrida</taxon>
        <taxon>Thraustochytriidae</taxon>
        <taxon>Mucochytrium</taxon>
    </lineage>
</organism>
<dbReference type="PANTHER" id="PTHR12775:SF0">
    <property type="entry name" value="REPLICATION TERMINATION FACTOR 2"/>
    <property type="match status" value="1"/>
</dbReference>
<accession>A0A7S2W5B5</accession>
<dbReference type="CDD" id="cd16653">
    <property type="entry name" value="RING-like_Rtf2"/>
    <property type="match status" value="1"/>
</dbReference>
<evidence type="ECO:0000256" key="3">
    <source>
        <dbReference type="SAM" id="MobiDB-lite"/>
    </source>
</evidence>
<protein>
    <recommendedName>
        <fullName evidence="5">Replication termination factor 2</fullName>
    </recommendedName>
</protein>
<feature type="region of interest" description="Disordered" evidence="3">
    <location>
        <begin position="186"/>
        <end position="225"/>
    </location>
</feature>
<evidence type="ECO:0000313" key="4">
    <source>
        <dbReference type="EMBL" id="CAD9666953.1"/>
    </source>
</evidence>
<dbReference type="GO" id="GO:0006274">
    <property type="term" value="P:DNA replication termination"/>
    <property type="evidence" value="ECO:0007669"/>
    <property type="project" value="TreeGrafter"/>
</dbReference>
<reference evidence="4" key="1">
    <citation type="submission" date="2021-01" db="EMBL/GenBank/DDBJ databases">
        <authorList>
            <person name="Corre E."/>
            <person name="Pelletier E."/>
            <person name="Niang G."/>
            <person name="Scheremetjew M."/>
            <person name="Finn R."/>
            <person name="Kale V."/>
            <person name="Holt S."/>
            <person name="Cochrane G."/>
            <person name="Meng A."/>
            <person name="Brown T."/>
            <person name="Cohen L."/>
        </authorList>
    </citation>
    <scope>NUCLEOTIDE SEQUENCE</scope>
    <source>
        <strain evidence="4">NY070348D</strain>
    </source>
</reference>
<dbReference type="InterPro" id="IPR006735">
    <property type="entry name" value="Rtf2"/>
</dbReference>
<name>A0A7S2W5B5_9STRA</name>
<feature type="compositionally biased region" description="Basic and acidic residues" evidence="3">
    <location>
        <begin position="211"/>
        <end position="220"/>
    </location>
</feature>
<evidence type="ECO:0008006" key="5">
    <source>
        <dbReference type="Google" id="ProtNLM"/>
    </source>
</evidence>
<dbReference type="PANTHER" id="PTHR12775">
    <property type="entry name" value="PROTEIN C20ORF43 HOMOLOG"/>
    <property type="match status" value="1"/>
</dbReference>
<sequence length="282" mass="31059">MGGDGGTLALKRGFVRGTKEGQGPHKDAAKINSAERMHLLYTRCALSKELLCEPVVSCPLGYLYNKETLLSKLLGDGIDPAFAHIKLKELTTCRLTPNPAYKEQTTSSTSSSDYWGDIQSRAARYICPVTMIEMNGKNPFCVLVPSGRVVSTRAIKEVPDTLDGEQMVELFPSDDRREKMLEELLKTRKQAKKDRKSSKKNKRKSASKTDNGTDGRDGKKPKPTISATIGLAASNAAKLAAERVEQAKKQNRALAEVLNDGKNDESNKYLFISGNVRGYERC</sequence>
<proteinExistence type="inferred from homology"/>
<feature type="compositionally biased region" description="Basic residues" evidence="3">
    <location>
        <begin position="187"/>
        <end position="206"/>
    </location>
</feature>
<dbReference type="InterPro" id="IPR027799">
    <property type="entry name" value="Rtf2_RING-finger"/>
</dbReference>
<dbReference type="GO" id="GO:0005634">
    <property type="term" value="C:nucleus"/>
    <property type="evidence" value="ECO:0007669"/>
    <property type="project" value="TreeGrafter"/>
</dbReference>
<evidence type="ECO:0000256" key="1">
    <source>
        <dbReference type="ARBA" id="ARBA00009885"/>
    </source>
</evidence>
<dbReference type="Pfam" id="PF04641">
    <property type="entry name" value="Rtf2"/>
    <property type="match status" value="1"/>
</dbReference>
<keyword evidence="2" id="KW-0175">Coiled coil</keyword>
<dbReference type="AlphaFoldDB" id="A0A7S2W5B5"/>
<comment type="similarity">
    <text evidence="1">Belongs to the rtf2 family.</text>
</comment>